<evidence type="ECO:0000313" key="4">
    <source>
        <dbReference type="Proteomes" id="UP001576774"/>
    </source>
</evidence>
<name>A0ABV4X7N0_9CYAN</name>
<keyword evidence="2" id="KW-0732">Signal</keyword>
<feature type="coiled-coil region" evidence="1">
    <location>
        <begin position="75"/>
        <end position="102"/>
    </location>
</feature>
<reference evidence="3 4" key="1">
    <citation type="submission" date="2024-09" db="EMBL/GenBank/DDBJ databases">
        <title>Floridaenema gen nov. (Aerosakkonemataceae, Aerosakkonematales ord. nov., Cyanobacteria) from benthic tropical and subtropical fresh waters, with the description of four new species.</title>
        <authorList>
            <person name="Moretto J.A."/>
            <person name="Berthold D.E."/>
            <person name="Lefler F.W."/>
            <person name="Huang I.-S."/>
            <person name="Laughinghouse H. IV."/>
        </authorList>
    </citation>
    <scope>NUCLEOTIDE SEQUENCE [LARGE SCALE GENOMIC DNA]</scope>
    <source>
        <strain evidence="3 4">BLCC-F46</strain>
    </source>
</reference>
<feature type="chain" id="PRO_5045454699" description="Lipoprotein" evidence="2">
    <location>
        <begin position="21"/>
        <end position="137"/>
    </location>
</feature>
<evidence type="ECO:0000313" key="3">
    <source>
        <dbReference type="EMBL" id="MFB2878556.1"/>
    </source>
</evidence>
<dbReference type="EMBL" id="JBHFNQ010000128">
    <property type="protein sequence ID" value="MFB2878556.1"/>
    <property type="molecule type" value="Genomic_DNA"/>
</dbReference>
<organism evidence="3 4">
    <name type="scientific">Floridaenema aerugineum BLCC-F46</name>
    <dbReference type="NCBI Taxonomy" id="3153654"/>
    <lineage>
        <taxon>Bacteria</taxon>
        <taxon>Bacillati</taxon>
        <taxon>Cyanobacteriota</taxon>
        <taxon>Cyanophyceae</taxon>
        <taxon>Oscillatoriophycideae</taxon>
        <taxon>Aerosakkonematales</taxon>
        <taxon>Aerosakkonemataceae</taxon>
        <taxon>Floridanema</taxon>
        <taxon>Floridanema aerugineum</taxon>
    </lineage>
</organism>
<keyword evidence="4" id="KW-1185">Reference proteome</keyword>
<evidence type="ECO:0008006" key="5">
    <source>
        <dbReference type="Google" id="ProtNLM"/>
    </source>
</evidence>
<sequence>MKKSMFLLGSLLIIALVSCSQNTSQEAAKDKTDLCNSVTTLQQDLIKLNKLTPNSTVAEVQAIEDRIQFALDRLTSAAIVEQAELRNELKQAQDNLVKTIKNLPAKETLGQAAAQIQQAAAKVETARVKLASGIQCP</sequence>
<proteinExistence type="predicted"/>
<feature type="signal peptide" evidence="2">
    <location>
        <begin position="1"/>
        <end position="20"/>
    </location>
</feature>
<keyword evidence="1" id="KW-0175">Coiled coil</keyword>
<comment type="caution">
    <text evidence="3">The sequence shown here is derived from an EMBL/GenBank/DDBJ whole genome shotgun (WGS) entry which is preliminary data.</text>
</comment>
<protein>
    <recommendedName>
        <fullName evidence="5">Lipoprotein</fullName>
    </recommendedName>
</protein>
<accession>A0ABV4X7N0</accession>
<dbReference type="Proteomes" id="UP001576774">
    <property type="component" value="Unassembled WGS sequence"/>
</dbReference>
<evidence type="ECO:0000256" key="1">
    <source>
        <dbReference type="SAM" id="Coils"/>
    </source>
</evidence>
<gene>
    <name evidence="3" type="ORF">ACE1CC_17030</name>
</gene>
<evidence type="ECO:0000256" key="2">
    <source>
        <dbReference type="SAM" id="SignalP"/>
    </source>
</evidence>
<dbReference type="PROSITE" id="PS51257">
    <property type="entry name" value="PROKAR_LIPOPROTEIN"/>
    <property type="match status" value="1"/>
</dbReference>